<organism evidence="1 2">
    <name type="scientific">Cordyceps militaris</name>
    <name type="common">Caterpillar fungus</name>
    <name type="synonym">Clavaria militaris</name>
    <dbReference type="NCBI Taxonomy" id="73501"/>
    <lineage>
        <taxon>Eukaryota</taxon>
        <taxon>Fungi</taxon>
        <taxon>Dikarya</taxon>
        <taxon>Ascomycota</taxon>
        <taxon>Pezizomycotina</taxon>
        <taxon>Sordariomycetes</taxon>
        <taxon>Hypocreomycetidae</taxon>
        <taxon>Hypocreales</taxon>
        <taxon>Cordycipitaceae</taxon>
        <taxon>Cordyceps</taxon>
    </lineage>
</organism>
<dbReference type="OrthoDB" id="6133115at2759"/>
<accession>A0A2H4SKL5</accession>
<reference evidence="1 2" key="1">
    <citation type="journal article" date="2017" name="BMC Genomics">
        <title>Chromosome level assembly and secondary metabolite potential of the parasitic fungus Cordyceps militaris.</title>
        <authorList>
            <person name="Kramer G.J."/>
            <person name="Nodwell J.R."/>
        </authorList>
    </citation>
    <scope>NUCLEOTIDE SEQUENCE [LARGE SCALE GENOMIC DNA]</scope>
    <source>
        <strain evidence="1 2">ATCC 34164</strain>
    </source>
</reference>
<protein>
    <submittedName>
        <fullName evidence="1">Uncharacterized protein</fullName>
    </submittedName>
</protein>
<evidence type="ECO:0000313" key="2">
    <source>
        <dbReference type="Proteomes" id="UP000323067"/>
    </source>
</evidence>
<name>A0A2H4SKL5_CORMI</name>
<dbReference type="AlphaFoldDB" id="A0A2H4SKL5"/>
<evidence type="ECO:0000313" key="1">
    <source>
        <dbReference type="EMBL" id="ATY63646.1"/>
    </source>
</evidence>
<proteinExistence type="predicted"/>
<sequence length="183" mass="19921">MSTNGKDMMKLFCADRSGVVSTRLMLNHFVLSDEVQPVDSSVHPWLLGRIIKRSRFAAIQKKKTSSTNHQKQAFYTIPLLNKPSTQPINMISNIPNQLPMMLDQSHDGEAHETQSIEPPMIACLGELDGPAHVGPLGSLPGADSAIRTRPKIPGTRCPTCALQGKEVWVIPGRCCGYCGTPCG</sequence>
<dbReference type="EMBL" id="CP023324">
    <property type="protein sequence ID" value="ATY63646.1"/>
    <property type="molecule type" value="Genomic_DNA"/>
</dbReference>
<gene>
    <name evidence="1" type="ORF">A9K55_007567</name>
</gene>
<dbReference type="VEuPathDB" id="FungiDB:CCM_00031"/>
<dbReference type="Proteomes" id="UP000323067">
    <property type="component" value="Chromosome vii"/>
</dbReference>
<dbReference type="VEuPathDB" id="FungiDB:A9K55_007567"/>